<evidence type="ECO:0000256" key="17">
    <source>
        <dbReference type="ARBA" id="ARBA00064808"/>
    </source>
</evidence>
<feature type="domain" description="HNF-p1" evidence="23">
    <location>
        <begin position="6"/>
        <end position="37"/>
    </location>
</feature>
<keyword evidence="10" id="KW-0779">Telomere</keyword>
<reference evidence="24" key="3">
    <citation type="submission" date="2025-09" db="UniProtKB">
        <authorList>
            <consortium name="Ensembl"/>
        </authorList>
    </citation>
    <scope>IDENTIFICATION</scope>
</reference>
<dbReference type="SUPFAM" id="SSF47413">
    <property type="entry name" value="lambda repressor-like DNA-binding domains"/>
    <property type="match status" value="1"/>
</dbReference>
<dbReference type="InterPro" id="IPR001356">
    <property type="entry name" value="HD"/>
</dbReference>
<sequence length="423" mass="46711">MSQQCEEPRFTIEQIDLLQRLRRTGMTQAEVLHALDTLDRLDRQHGHKLSHGASYLPPSSASSMTSTATQTSFPENRLSPSPCNNYNTSPPLPMTVPAPVAMGVVAQNGLVAVTNGKLSPPQFPVGMVSGSVAAPGYGFETSEEDIDVDDKVEELMRRDSAVIKEEIKAFLGNRRISQAVVAQVTGISQSRISHWLLQQGSDLSEQKKRAFFRWYQLEKTNPGATLAMRAGPLALEDMMEWHQAPPPLISAPGGFRLRRGSRFTWRKECLAVMESFFSDNQYPDEARREEIANACNAVIQKPGKKLSDLERVTSLKVYNWFANRRKEIKRRANIASILESHGIEVQSPGGQSNSDEVDGNDFPDQAILSQKENTYSMPQDSVALVEEMASVNHSILALANQELTAGPGGGTENDIKTETLEDD</sequence>
<dbReference type="PANTHER" id="PTHR14618">
    <property type="entry name" value="HOMEODOX-CONTAINING PROTEIN 1 HMBOX1"/>
    <property type="match status" value="1"/>
</dbReference>
<dbReference type="GeneTree" id="ENSGT00940000154928"/>
<evidence type="ECO:0000256" key="9">
    <source>
        <dbReference type="ARBA" id="ARBA00022843"/>
    </source>
</evidence>
<evidence type="ECO:0000256" key="6">
    <source>
        <dbReference type="ARBA" id="ARBA00022490"/>
    </source>
</evidence>
<dbReference type="InterPro" id="IPR001387">
    <property type="entry name" value="Cro/C1-type_HTH"/>
</dbReference>
<evidence type="ECO:0000256" key="2">
    <source>
        <dbReference type="ARBA" id="ARBA00004408"/>
    </source>
</evidence>
<evidence type="ECO:0000256" key="16">
    <source>
        <dbReference type="ARBA" id="ARBA00059255"/>
    </source>
</evidence>
<dbReference type="InterPro" id="IPR010982">
    <property type="entry name" value="Lambda_DNA-bd_dom_sf"/>
</dbReference>
<dbReference type="GO" id="GO:0045893">
    <property type="term" value="P:positive regulation of DNA-templated transcription"/>
    <property type="evidence" value="ECO:0007669"/>
    <property type="project" value="InterPro"/>
</dbReference>
<dbReference type="InterPro" id="IPR044869">
    <property type="entry name" value="HNF-1_POU"/>
</dbReference>
<comment type="subcellular location">
    <subcellularLocation>
        <location evidence="4">Chromosome</location>
        <location evidence="4">Telomere</location>
    </subcellularLocation>
    <subcellularLocation>
        <location evidence="3">Cytoplasm</location>
    </subcellularLocation>
    <subcellularLocation>
        <location evidence="2">Nucleus</location>
        <location evidence="2">Cajal body</location>
    </subcellularLocation>
    <subcellularLocation>
        <location evidence="1">Nucleus</location>
        <location evidence="1">PML body</location>
    </subcellularLocation>
</comment>
<feature type="compositionally biased region" description="Basic and acidic residues" evidence="20">
    <location>
        <begin position="413"/>
        <end position="423"/>
    </location>
</feature>
<comment type="subunit">
    <text evidence="17">Associates with the telomerase holoenzyme complex. Interacts with DKC1, XRCC6 and COIL.</text>
</comment>
<evidence type="ECO:0000256" key="13">
    <source>
        <dbReference type="ARBA" id="ARBA00023155"/>
    </source>
</evidence>
<evidence type="ECO:0000313" key="25">
    <source>
        <dbReference type="Proteomes" id="UP000472263"/>
    </source>
</evidence>
<dbReference type="GO" id="GO:0000781">
    <property type="term" value="C:chromosome, telomeric region"/>
    <property type="evidence" value="ECO:0007669"/>
    <property type="project" value="UniProtKB-SubCell"/>
</dbReference>
<evidence type="ECO:0000259" key="22">
    <source>
        <dbReference type="PROSITE" id="PS51936"/>
    </source>
</evidence>
<evidence type="ECO:0000256" key="18">
    <source>
        <dbReference type="ARBA" id="ARBA00072740"/>
    </source>
</evidence>
<dbReference type="SUPFAM" id="SSF46689">
    <property type="entry name" value="Homeodomain-like"/>
    <property type="match status" value="1"/>
</dbReference>
<feature type="region of interest" description="Disordered" evidence="20">
    <location>
        <begin position="402"/>
        <end position="423"/>
    </location>
</feature>
<dbReference type="InterPro" id="IPR006899">
    <property type="entry name" value="HNF-1_N"/>
</dbReference>
<keyword evidence="7" id="KW-1017">Isopeptide bond</keyword>
<evidence type="ECO:0000256" key="20">
    <source>
        <dbReference type="SAM" id="MobiDB-lite"/>
    </source>
</evidence>
<evidence type="ECO:0000259" key="21">
    <source>
        <dbReference type="PROSITE" id="PS50071"/>
    </source>
</evidence>
<evidence type="ECO:0000256" key="19">
    <source>
        <dbReference type="PROSITE-ProRule" id="PRU00108"/>
    </source>
</evidence>
<evidence type="ECO:0000256" key="7">
    <source>
        <dbReference type="ARBA" id="ARBA00022499"/>
    </source>
</evidence>
<evidence type="ECO:0000256" key="3">
    <source>
        <dbReference type="ARBA" id="ARBA00004496"/>
    </source>
</evidence>
<dbReference type="Ensembl" id="ENSMMDT00005054069.1">
    <property type="protein sequence ID" value="ENSMMDP00005053039.1"/>
    <property type="gene ID" value="ENSMMDG00005023869.1"/>
</dbReference>
<name>A0A668AUR4_9TELE</name>
<dbReference type="PROSITE" id="PS51936">
    <property type="entry name" value="POU_4"/>
    <property type="match status" value="1"/>
</dbReference>
<dbReference type="InParanoid" id="A0A668AUR4"/>
<keyword evidence="5" id="KW-0158">Chromosome</keyword>
<keyword evidence="8" id="KW-0597">Phosphoprotein</keyword>
<dbReference type="CDD" id="cd00093">
    <property type="entry name" value="HTH_XRE"/>
    <property type="match status" value="1"/>
</dbReference>
<feature type="region of interest" description="Disordered" evidence="20">
    <location>
        <begin position="344"/>
        <end position="363"/>
    </location>
</feature>
<organism evidence="24 25">
    <name type="scientific">Myripristis murdjan</name>
    <name type="common">pinecone soldierfish</name>
    <dbReference type="NCBI Taxonomy" id="586833"/>
    <lineage>
        <taxon>Eukaryota</taxon>
        <taxon>Metazoa</taxon>
        <taxon>Chordata</taxon>
        <taxon>Craniata</taxon>
        <taxon>Vertebrata</taxon>
        <taxon>Euteleostomi</taxon>
        <taxon>Actinopterygii</taxon>
        <taxon>Neopterygii</taxon>
        <taxon>Teleostei</taxon>
        <taxon>Neoteleostei</taxon>
        <taxon>Acanthomorphata</taxon>
        <taxon>Holocentriformes</taxon>
        <taxon>Holocentridae</taxon>
        <taxon>Myripristis</taxon>
    </lineage>
</organism>
<dbReference type="InterPro" id="IPR040363">
    <property type="entry name" value="HMBOX1"/>
</dbReference>
<dbReference type="InterPro" id="IPR009057">
    <property type="entry name" value="Homeodomain-like_sf"/>
</dbReference>
<keyword evidence="13 19" id="KW-0371">Homeobox</keyword>
<dbReference type="CDD" id="cd00086">
    <property type="entry name" value="homeodomain"/>
    <property type="match status" value="1"/>
</dbReference>
<dbReference type="Proteomes" id="UP000472263">
    <property type="component" value="Chromosome 3"/>
</dbReference>
<keyword evidence="25" id="KW-1185">Reference proteome</keyword>
<evidence type="ECO:0000256" key="4">
    <source>
        <dbReference type="ARBA" id="ARBA00004574"/>
    </source>
</evidence>
<feature type="DNA-binding region" description="Homeobox" evidence="19">
    <location>
        <begin position="258"/>
        <end position="332"/>
    </location>
</feature>
<dbReference type="Gene3D" id="1.10.260.40">
    <property type="entry name" value="lambda repressor-like DNA-binding domains"/>
    <property type="match status" value="1"/>
</dbReference>
<dbReference type="GO" id="GO:0015030">
    <property type="term" value="C:Cajal body"/>
    <property type="evidence" value="ECO:0007669"/>
    <property type="project" value="UniProtKB-SubCell"/>
</dbReference>
<dbReference type="PROSITE" id="PS50071">
    <property type="entry name" value="HOMEOBOX_2"/>
    <property type="match status" value="1"/>
</dbReference>
<dbReference type="Pfam" id="PF04814">
    <property type="entry name" value="HNF-1_N"/>
    <property type="match status" value="1"/>
</dbReference>
<keyword evidence="15 19" id="KW-0539">Nucleus</keyword>
<evidence type="ECO:0000313" key="24">
    <source>
        <dbReference type="Ensembl" id="ENSMMDP00005053039.1"/>
    </source>
</evidence>
<dbReference type="GO" id="GO:0007004">
    <property type="term" value="P:telomere maintenance via telomerase"/>
    <property type="evidence" value="ECO:0007669"/>
    <property type="project" value="UniProtKB-ARBA"/>
</dbReference>
<reference evidence="24" key="1">
    <citation type="submission" date="2019-06" db="EMBL/GenBank/DDBJ databases">
        <authorList>
            <consortium name="Wellcome Sanger Institute Data Sharing"/>
        </authorList>
    </citation>
    <scope>NUCLEOTIDE SEQUENCE [LARGE SCALE GENOMIC DNA]</scope>
</reference>
<dbReference type="GO" id="GO:0044877">
    <property type="term" value="F:protein-containing complex binding"/>
    <property type="evidence" value="ECO:0007669"/>
    <property type="project" value="UniProtKB-ARBA"/>
</dbReference>
<feature type="domain" description="Homeobox" evidence="21">
    <location>
        <begin position="256"/>
        <end position="331"/>
    </location>
</feature>
<keyword evidence="6" id="KW-0963">Cytoplasm</keyword>
<keyword evidence="12 19" id="KW-0238">DNA-binding</keyword>
<evidence type="ECO:0000259" key="23">
    <source>
        <dbReference type="PROSITE" id="PS51937"/>
    </source>
</evidence>
<dbReference type="PANTHER" id="PTHR14618:SF4">
    <property type="entry name" value="HOMEOBOX-CONTAINING PROTEIN 1 ISOFORM X1-RELATED"/>
    <property type="match status" value="1"/>
</dbReference>
<keyword evidence="14" id="KW-0804">Transcription</keyword>
<feature type="domain" description="POU-specific atypical" evidence="22">
    <location>
        <begin position="135"/>
        <end position="231"/>
    </location>
</feature>
<accession>A0A668AUR4</accession>
<evidence type="ECO:0000256" key="11">
    <source>
        <dbReference type="ARBA" id="ARBA00023015"/>
    </source>
</evidence>
<dbReference type="PROSITE" id="PS51937">
    <property type="entry name" value="HNF_P1"/>
    <property type="match status" value="1"/>
</dbReference>
<dbReference type="SMART" id="SM00389">
    <property type="entry name" value="HOX"/>
    <property type="match status" value="1"/>
</dbReference>
<evidence type="ECO:0000256" key="1">
    <source>
        <dbReference type="ARBA" id="ARBA00004322"/>
    </source>
</evidence>
<evidence type="ECO:0000256" key="5">
    <source>
        <dbReference type="ARBA" id="ARBA00022454"/>
    </source>
</evidence>
<dbReference type="Gene3D" id="1.10.10.60">
    <property type="entry name" value="Homeodomain-like"/>
    <property type="match status" value="1"/>
</dbReference>
<dbReference type="GO" id="GO:0003691">
    <property type="term" value="F:double-stranded telomeric DNA binding"/>
    <property type="evidence" value="ECO:0007669"/>
    <property type="project" value="InterPro"/>
</dbReference>
<feature type="region of interest" description="Disordered" evidence="20">
    <location>
        <begin position="46"/>
        <end position="86"/>
    </location>
</feature>
<comment type="function">
    <text evidence="16">Binds directly to 5'-TTAGGG-3' repeats in telomeric DNA. Associates with the telomerase complex at sites of active telomere processing and positively regulates telomere elongation. Important for TERT binding to chromatin, indicating a role in recruitment of the telomerase complex to telomeres. Also plays a role in the alternative lengthening of telomeres (ALT) pathway in telomerase-negative cells where it promotes formation and/or maintenance of ALT-associated promyelocytic leukemia bodies (APBs). Enhances formation of telomere C-circles in ALT cells, suggesting a possible role in telomere recombination. Might also be involved in the DNA damage response at telomeres.</text>
</comment>
<proteinExistence type="predicted"/>
<keyword evidence="11" id="KW-0805">Transcription regulation</keyword>
<dbReference type="FunFam" id="1.10.260.40:FF:000011">
    <property type="entry name" value="homeobox-containing protein 1 isoform X2"/>
    <property type="match status" value="1"/>
</dbReference>
<dbReference type="Pfam" id="PF00046">
    <property type="entry name" value="Homeodomain"/>
    <property type="match status" value="1"/>
</dbReference>
<dbReference type="FunFam" id="1.10.10.60:FF:000038">
    <property type="entry name" value="Homeobox-containing protein 1 isoform X2"/>
    <property type="match status" value="1"/>
</dbReference>
<protein>
    <recommendedName>
        <fullName evidence="18">Homeobox-containing protein 1</fullName>
    </recommendedName>
</protein>
<dbReference type="InterPro" id="IPR044866">
    <property type="entry name" value="HNF_P1"/>
</dbReference>
<evidence type="ECO:0000256" key="10">
    <source>
        <dbReference type="ARBA" id="ARBA00022895"/>
    </source>
</evidence>
<feature type="compositionally biased region" description="Low complexity" evidence="20">
    <location>
        <begin position="59"/>
        <end position="72"/>
    </location>
</feature>
<reference evidence="24" key="2">
    <citation type="submission" date="2025-08" db="UniProtKB">
        <authorList>
            <consortium name="Ensembl"/>
        </authorList>
    </citation>
    <scope>IDENTIFICATION</scope>
</reference>
<evidence type="ECO:0000256" key="15">
    <source>
        <dbReference type="ARBA" id="ARBA00023242"/>
    </source>
</evidence>
<evidence type="ECO:0000256" key="14">
    <source>
        <dbReference type="ARBA" id="ARBA00023163"/>
    </source>
</evidence>
<dbReference type="AlphaFoldDB" id="A0A668AUR4"/>
<evidence type="ECO:0000256" key="8">
    <source>
        <dbReference type="ARBA" id="ARBA00022553"/>
    </source>
</evidence>
<evidence type="ECO:0000256" key="12">
    <source>
        <dbReference type="ARBA" id="ARBA00023125"/>
    </source>
</evidence>
<keyword evidence="9" id="KW-0832">Ubl conjugation</keyword>
<dbReference type="GO" id="GO:0016605">
    <property type="term" value="C:PML body"/>
    <property type="evidence" value="ECO:0007669"/>
    <property type="project" value="UniProtKB-SubCell"/>
</dbReference>
<gene>
    <name evidence="24" type="primary">HMBOX1</name>
    <name evidence="24" type="synonym">LOC115357043</name>
</gene>
<dbReference type="GO" id="GO:0005737">
    <property type="term" value="C:cytoplasm"/>
    <property type="evidence" value="ECO:0007669"/>
    <property type="project" value="UniProtKB-SubCell"/>
</dbReference>